<organism evidence="1 2">
    <name type="scientific">Eumeta variegata</name>
    <name type="common">Bagworm moth</name>
    <name type="synonym">Eumeta japonica</name>
    <dbReference type="NCBI Taxonomy" id="151549"/>
    <lineage>
        <taxon>Eukaryota</taxon>
        <taxon>Metazoa</taxon>
        <taxon>Ecdysozoa</taxon>
        <taxon>Arthropoda</taxon>
        <taxon>Hexapoda</taxon>
        <taxon>Insecta</taxon>
        <taxon>Pterygota</taxon>
        <taxon>Neoptera</taxon>
        <taxon>Endopterygota</taxon>
        <taxon>Lepidoptera</taxon>
        <taxon>Glossata</taxon>
        <taxon>Ditrysia</taxon>
        <taxon>Tineoidea</taxon>
        <taxon>Psychidae</taxon>
        <taxon>Oiketicinae</taxon>
        <taxon>Eumeta</taxon>
    </lineage>
</organism>
<accession>A0A4C1UR30</accession>
<proteinExistence type="predicted"/>
<gene>
    <name evidence="1" type="ORF">EVAR_19711_1</name>
</gene>
<evidence type="ECO:0000313" key="1">
    <source>
        <dbReference type="EMBL" id="GBP28670.1"/>
    </source>
</evidence>
<dbReference type="EMBL" id="BGZK01000210">
    <property type="protein sequence ID" value="GBP28670.1"/>
    <property type="molecule type" value="Genomic_DNA"/>
</dbReference>
<sequence length="105" mass="11517">MNSGGLKATPPQMKAERRGLTAFTCNFNFTQLLCFCIGANSAPEAAAPEVLFRWYGANVLTHVASQLRQRPLCQAINVNSSGRLPSERLIPGDSIYHMYVDKLSS</sequence>
<comment type="caution">
    <text evidence="1">The sequence shown here is derived from an EMBL/GenBank/DDBJ whole genome shotgun (WGS) entry which is preliminary data.</text>
</comment>
<keyword evidence="2" id="KW-1185">Reference proteome</keyword>
<reference evidence="1 2" key="1">
    <citation type="journal article" date="2019" name="Commun. Biol.">
        <title>The bagworm genome reveals a unique fibroin gene that provides high tensile strength.</title>
        <authorList>
            <person name="Kono N."/>
            <person name="Nakamura H."/>
            <person name="Ohtoshi R."/>
            <person name="Tomita M."/>
            <person name="Numata K."/>
            <person name="Arakawa K."/>
        </authorList>
    </citation>
    <scope>NUCLEOTIDE SEQUENCE [LARGE SCALE GENOMIC DNA]</scope>
</reference>
<protein>
    <submittedName>
        <fullName evidence="1">Uncharacterized protein</fullName>
    </submittedName>
</protein>
<name>A0A4C1UR30_EUMVA</name>
<dbReference type="Proteomes" id="UP000299102">
    <property type="component" value="Unassembled WGS sequence"/>
</dbReference>
<evidence type="ECO:0000313" key="2">
    <source>
        <dbReference type="Proteomes" id="UP000299102"/>
    </source>
</evidence>
<dbReference type="AlphaFoldDB" id="A0A4C1UR30"/>